<reference evidence="2" key="1">
    <citation type="journal article" date="2021" name="Proc. Natl. Acad. Sci. U.S.A.">
        <title>A Catalog of Tens of Thousands of Viruses from Human Metagenomes Reveals Hidden Associations with Chronic Diseases.</title>
        <authorList>
            <person name="Tisza M.J."/>
            <person name="Buck C.B."/>
        </authorList>
    </citation>
    <scope>NUCLEOTIDE SEQUENCE</scope>
    <source>
        <strain evidence="2">CtC4e1</strain>
    </source>
</reference>
<keyword evidence="1" id="KW-0472">Membrane</keyword>
<dbReference type="EMBL" id="BK016269">
    <property type="protein sequence ID" value="DAG06322.1"/>
    <property type="molecule type" value="Genomic_DNA"/>
</dbReference>
<keyword evidence="1" id="KW-0812">Transmembrane</keyword>
<feature type="transmembrane region" description="Helical" evidence="1">
    <location>
        <begin position="6"/>
        <end position="23"/>
    </location>
</feature>
<name>A0A8S5VHR5_9CAUD</name>
<protein>
    <submittedName>
        <fullName evidence="2">Uncharacterized protein</fullName>
    </submittedName>
</protein>
<evidence type="ECO:0000313" key="2">
    <source>
        <dbReference type="EMBL" id="DAG06322.1"/>
    </source>
</evidence>
<keyword evidence="1" id="KW-1133">Transmembrane helix</keyword>
<organism evidence="2">
    <name type="scientific">Siphoviridae sp. ctC4e1</name>
    <dbReference type="NCBI Taxonomy" id="2825375"/>
    <lineage>
        <taxon>Viruses</taxon>
        <taxon>Duplodnaviria</taxon>
        <taxon>Heunggongvirae</taxon>
        <taxon>Uroviricota</taxon>
        <taxon>Caudoviricetes</taxon>
    </lineage>
</organism>
<proteinExistence type="predicted"/>
<evidence type="ECO:0000256" key="1">
    <source>
        <dbReference type="SAM" id="Phobius"/>
    </source>
</evidence>
<accession>A0A8S5VHR5</accession>
<sequence>METLIISILTSFIVSTTMMHYHIHRVNILYKKYMDFEKSSIEEFAKSITSRLPKNSFQEKK</sequence>